<dbReference type="InterPro" id="IPR025944">
    <property type="entry name" value="Sigma_54_int_dom_CS"/>
</dbReference>
<dbReference type="SMART" id="SM00448">
    <property type="entry name" value="REC"/>
    <property type="match status" value="1"/>
</dbReference>
<accession>A0A8J6MVI1</accession>
<evidence type="ECO:0000256" key="4">
    <source>
        <dbReference type="ARBA" id="ARBA00023015"/>
    </source>
</evidence>
<dbReference type="Gene3D" id="1.10.8.60">
    <property type="match status" value="1"/>
</dbReference>
<keyword evidence="1 7" id="KW-0597">Phosphoprotein</keyword>
<dbReference type="GO" id="GO:0000160">
    <property type="term" value="P:phosphorelay signal transduction system"/>
    <property type="evidence" value="ECO:0007669"/>
    <property type="project" value="InterPro"/>
</dbReference>
<proteinExistence type="predicted"/>
<evidence type="ECO:0000313" key="11">
    <source>
        <dbReference type="Proteomes" id="UP000650524"/>
    </source>
</evidence>
<dbReference type="Pfam" id="PF00158">
    <property type="entry name" value="Sigma54_activat"/>
    <property type="match status" value="1"/>
</dbReference>
<dbReference type="PROSITE" id="PS50110">
    <property type="entry name" value="RESPONSE_REGULATORY"/>
    <property type="match status" value="1"/>
</dbReference>
<evidence type="ECO:0000313" key="10">
    <source>
        <dbReference type="EMBL" id="MBC8176102.1"/>
    </source>
</evidence>
<dbReference type="SMART" id="SM00382">
    <property type="entry name" value="AAA"/>
    <property type="match status" value="1"/>
</dbReference>
<evidence type="ECO:0000256" key="5">
    <source>
        <dbReference type="ARBA" id="ARBA00023125"/>
    </source>
</evidence>
<dbReference type="InterPro" id="IPR025943">
    <property type="entry name" value="Sigma_54_int_dom_ATP-bd_2"/>
</dbReference>
<keyword evidence="4" id="KW-0805">Transcription regulation</keyword>
<dbReference type="InterPro" id="IPR058031">
    <property type="entry name" value="AAA_lid_NorR"/>
</dbReference>
<comment type="caution">
    <text evidence="10">The sequence shown here is derived from an EMBL/GenBank/DDBJ whole genome shotgun (WGS) entry which is preliminary data.</text>
</comment>
<organism evidence="10 11">
    <name type="scientific">Candidatus Desulfacyla euxinica</name>
    <dbReference type="NCBI Taxonomy" id="2841693"/>
    <lineage>
        <taxon>Bacteria</taxon>
        <taxon>Deltaproteobacteria</taxon>
        <taxon>Candidatus Desulfacyla</taxon>
    </lineage>
</organism>
<dbReference type="PANTHER" id="PTHR32071:SF113">
    <property type="entry name" value="ALGINATE BIOSYNTHESIS TRANSCRIPTIONAL REGULATORY PROTEIN ALGB"/>
    <property type="match status" value="1"/>
</dbReference>
<dbReference type="SUPFAM" id="SSF52540">
    <property type="entry name" value="P-loop containing nucleoside triphosphate hydrolases"/>
    <property type="match status" value="1"/>
</dbReference>
<evidence type="ECO:0000256" key="3">
    <source>
        <dbReference type="ARBA" id="ARBA00022840"/>
    </source>
</evidence>
<dbReference type="Gene3D" id="3.40.50.2300">
    <property type="match status" value="1"/>
</dbReference>
<evidence type="ECO:0000259" key="9">
    <source>
        <dbReference type="PROSITE" id="PS50110"/>
    </source>
</evidence>
<keyword evidence="2" id="KW-0547">Nucleotide-binding</keyword>
<dbReference type="EMBL" id="JACNJD010000090">
    <property type="protein sequence ID" value="MBC8176102.1"/>
    <property type="molecule type" value="Genomic_DNA"/>
</dbReference>
<dbReference type="Gene3D" id="1.10.10.60">
    <property type="entry name" value="Homeodomain-like"/>
    <property type="match status" value="1"/>
</dbReference>
<dbReference type="PROSITE" id="PS00688">
    <property type="entry name" value="SIGMA54_INTERACT_3"/>
    <property type="match status" value="1"/>
</dbReference>
<name>A0A8J6MVI1_9DELT</name>
<dbReference type="GO" id="GO:0005524">
    <property type="term" value="F:ATP binding"/>
    <property type="evidence" value="ECO:0007669"/>
    <property type="project" value="UniProtKB-KW"/>
</dbReference>
<dbReference type="PANTHER" id="PTHR32071">
    <property type="entry name" value="TRANSCRIPTIONAL REGULATORY PROTEIN"/>
    <property type="match status" value="1"/>
</dbReference>
<dbReference type="GO" id="GO:0043565">
    <property type="term" value="F:sequence-specific DNA binding"/>
    <property type="evidence" value="ECO:0007669"/>
    <property type="project" value="InterPro"/>
</dbReference>
<dbReference type="SUPFAM" id="SSF52172">
    <property type="entry name" value="CheY-like"/>
    <property type="match status" value="1"/>
</dbReference>
<dbReference type="PROSITE" id="PS50045">
    <property type="entry name" value="SIGMA54_INTERACT_4"/>
    <property type="match status" value="1"/>
</dbReference>
<dbReference type="Pfam" id="PF25601">
    <property type="entry name" value="AAA_lid_14"/>
    <property type="match status" value="1"/>
</dbReference>
<dbReference type="InterPro" id="IPR027417">
    <property type="entry name" value="P-loop_NTPase"/>
</dbReference>
<sequence>MSGKKRAKILVVDDEKSMREFLEIMLAKEGYETIVANDGEQACEILDKETFDLVITDIRMKNINGIGVLKKAKDVDPGAMVVLISAFATAETAVEAMKEGAYDYIPKPFKVNAFKRIIKDALGSKATPKKKRRGSIIDYHFGSLIGESPQMRKVYDLIERVSQTKTNILISGESGTGKELVAKAIHNLSERRDKPIVVINCAGIPENLIESELFGYKKGAFTGAVADKEGLFDVADGGMVFLDEVGELSPVIQVKLLRVIQERTFTAVGGTEVKTVDVCFISATNKDLEDEVIEKNFREDLYFRLNVIPITIPPLRDRAGDIPLLAQHFLVKFSMEMGKDIRKISTYAMDILMKYSFPGNVRELENIVERSVALETSNIVLPESLTLSSFRDRGGHKRKRRTDLGPEGIQLDEVMSAIEREYLAQALEIASGSKQRAAELLGINLRSFRYRLEKPDMSEKDDSKLEPERKETK</sequence>
<evidence type="ECO:0000256" key="2">
    <source>
        <dbReference type="ARBA" id="ARBA00022741"/>
    </source>
</evidence>
<keyword evidence="6" id="KW-0804">Transcription</keyword>
<evidence type="ECO:0000256" key="6">
    <source>
        <dbReference type="ARBA" id="ARBA00023163"/>
    </source>
</evidence>
<protein>
    <submittedName>
        <fullName evidence="10">Sigma-54-dependent Fis family transcriptional regulator</fullName>
    </submittedName>
</protein>
<evidence type="ECO:0000259" key="8">
    <source>
        <dbReference type="PROSITE" id="PS50045"/>
    </source>
</evidence>
<dbReference type="InterPro" id="IPR009057">
    <property type="entry name" value="Homeodomain-like_sf"/>
</dbReference>
<keyword evidence="3" id="KW-0067">ATP-binding</keyword>
<dbReference type="AlphaFoldDB" id="A0A8J6MVI1"/>
<dbReference type="InterPro" id="IPR025662">
    <property type="entry name" value="Sigma_54_int_dom_ATP-bd_1"/>
</dbReference>
<dbReference type="PROSITE" id="PS00676">
    <property type="entry name" value="SIGMA54_INTERACT_2"/>
    <property type="match status" value="1"/>
</dbReference>
<dbReference type="FunFam" id="3.40.50.2300:FF:000018">
    <property type="entry name" value="DNA-binding transcriptional regulator NtrC"/>
    <property type="match status" value="1"/>
</dbReference>
<feature type="modified residue" description="4-aspartylphosphate" evidence="7">
    <location>
        <position position="57"/>
    </location>
</feature>
<dbReference type="InterPro" id="IPR003593">
    <property type="entry name" value="AAA+_ATPase"/>
</dbReference>
<dbReference type="FunFam" id="3.40.50.300:FF:000006">
    <property type="entry name" value="DNA-binding transcriptional regulator NtrC"/>
    <property type="match status" value="1"/>
</dbReference>
<dbReference type="SUPFAM" id="SSF46689">
    <property type="entry name" value="Homeodomain-like"/>
    <property type="match status" value="1"/>
</dbReference>
<gene>
    <name evidence="10" type="ORF">H8E19_01750</name>
</gene>
<dbReference type="CDD" id="cd00009">
    <property type="entry name" value="AAA"/>
    <property type="match status" value="1"/>
</dbReference>
<dbReference type="PRINTS" id="PR01590">
    <property type="entry name" value="HTHFIS"/>
</dbReference>
<feature type="domain" description="Response regulatory" evidence="9">
    <location>
        <begin position="8"/>
        <end position="122"/>
    </location>
</feature>
<evidence type="ECO:0000256" key="7">
    <source>
        <dbReference type="PROSITE-ProRule" id="PRU00169"/>
    </source>
</evidence>
<dbReference type="PROSITE" id="PS00675">
    <property type="entry name" value="SIGMA54_INTERACT_1"/>
    <property type="match status" value="1"/>
</dbReference>
<dbReference type="Pfam" id="PF00072">
    <property type="entry name" value="Response_reg"/>
    <property type="match status" value="1"/>
</dbReference>
<dbReference type="InterPro" id="IPR001789">
    <property type="entry name" value="Sig_transdc_resp-reg_receiver"/>
</dbReference>
<keyword evidence="5" id="KW-0238">DNA-binding</keyword>
<evidence type="ECO:0000256" key="1">
    <source>
        <dbReference type="ARBA" id="ARBA00022553"/>
    </source>
</evidence>
<dbReference type="InterPro" id="IPR011006">
    <property type="entry name" value="CheY-like_superfamily"/>
</dbReference>
<dbReference type="InterPro" id="IPR002197">
    <property type="entry name" value="HTH_Fis"/>
</dbReference>
<dbReference type="GO" id="GO:0006355">
    <property type="term" value="P:regulation of DNA-templated transcription"/>
    <property type="evidence" value="ECO:0007669"/>
    <property type="project" value="InterPro"/>
</dbReference>
<dbReference type="Gene3D" id="3.40.50.300">
    <property type="entry name" value="P-loop containing nucleotide triphosphate hydrolases"/>
    <property type="match status" value="1"/>
</dbReference>
<reference evidence="10 11" key="1">
    <citation type="submission" date="2020-08" db="EMBL/GenBank/DDBJ databases">
        <title>Bridging the membrane lipid divide: bacteria of the FCB group superphylum have the potential to synthesize archaeal ether lipids.</title>
        <authorList>
            <person name="Villanueva L."/>
            <person name="Von Meijenfeldt F.A.B."/>
            <person name="Westbye A.B."/>
            <person name="Yadav S."/>
            <person name="Hopmans E.C."/>
            <person name="Dutilh B.E."/>
            <person name="Sinninghe Damste J.S."/>
        </authorList>
    </citation>
    <scope>NUCLEOTIDE SEQUENCE [LARGE SCALE GENOMIC DNA]</scope>
    <source>
        <strain evidence="10">NIOZ-UU27</strain>
    </source>
</reference>
<dbReference type="Proteomes" id="UP000650524">
    <property type="component" value="Unassembled WGS sequence"/>
</dbReference>
<dbReference type="Pfam" id="PF02954">
    <property type="entry name" value="HTH_8"/>
    <property type="match status" value="1"/>
</dbReference>
<dbReference type="InterPro" id="IPR002078">
    <property type="entry name" value="Sigma_54_int"/>
</dbReference>
<feature type="domain" description="Sigma-54 factor interaction" evidence="8">
    <location>
        <begin position="144"/>
        <end position="373"/>
    </location>
</feature>